<gene>
    <name evidence="1" type="ORF">RPERSI_LOCUS34348</name>
</gene>
<protein>
    <submittedName>
        <fullName evidence="1">34582_t:CDS:1</fullName>
    </submittedName>
</protein>
<keyword evidence="2" id="KW-1185">Reference proteome</keyword>
<feature type="non-terminal residue" evidence="1">
    <location>
        <position position="157"/>
    </location>
</feature>
<accession>A0ACA9SVC2</accession>
<evidence type="ECO:0000313" key="2">
    <source>
        <dbReference type="Proteomes" id="UP000789920"/>
    </source>
</evidence>
<comment type="caution">
    <text evidence="1">The sequence shown here is derived from an EMBL/GenBank/DDBJ whole genome shotgun (WGS) entry which is preliminary data.</text>
</comment>
<sequence>ENSELKIKVAKLSCDFEKIKSKGIITDSPEKLPISEKKTVSVSTEMENSNVTPEQIDLQTGVSQPDKEEAITPDSMPEIEQSLTQVQKAESSTTSLPQNIIDVDMAETLDFVEMKHKERGKKLRDQNSSLNSTSSEPFYENQNLESSIISQSISNSS</sequence>
<organism evidence="1 2">
    <name type="scientific">Racocetra persica</name>
    <dbReference type="NCBI Taxonomy" id="160502"/>
    <lineage>
        <taxon>Eukaryota</taxon>
        <taxon>Fungi</taxon>
        <taxon>Fungi incertae sedis</taxon>
        <taxon>Mucoromycota</taxon>
        <taxon>Glomeromycotina</taxon>
        <taxon>Glomeromycetes</taxon>
        <taxon>Diversisporales</taxon>
        <taxon>Gigasporaceae</taxon>
        <taxon>Racocetra</taxon>
    </lineage>
</organism>
<evidence type="ECO:0000313" key="1">
    <source>
        <dbReference type="EMBL" id="CAG8846856.1"/>
    </source>
</evidence>
<name>A0ACA9SVC2_9GLOM</name>
<reference evidence="1" key="1">
    <citation type="submission" date="2021-06" db="EMBL/GenBank/DDBJ databases">
        <authorList>
            <person name="Kallberg Y."/>
            <person name="Tangrot J."/>
            <person name="Rosling A."/>
        </authorList>
    </citation>
    <scope>NUCLEOTIDE SEQUENCE</scope>
    <source>
        <strain evidence="1">MA461A</strain>
    </source>
</reference>
<dbReference type="Proteomes" id="UP000789920">
    <property type="component" value="Unassembled WGS sequence"/>
</dbReference>
<proteinExistence type="predicted"/>
<feature type="non-terminal residue" evidence="1">
    <location>
        <position position="1"/>
    </location>
</feature>
<dbReference type="EMBL" id="CAJVQC010153175">
    <property type="protein sequence ID" value="CAG8846856.1"/>
    <property type="molecule type" value="Genomic_DNA"/>
</dbReference>